<dbReference type="InterPro" id="IPR021139">
    <property type="entry name" value="NYN"/>
</dbReference>
<dbReference type="Pfam" id="PF01936">
    <property type="entry name" value="NYN"/>
    <property type="match status" value="1"/>
</dbReference>
<evidence type="ECO:0000313" key="3">
    <source>
        <dbReference type="Proteomes" id="UP000463975"/>
    </source>
</evidence>
<dbReference type="InterPro" id="IPR047140">
    <property type="entry name" value="LabA"/>
</dbReference>
<gene>
    <name evidence="2" type="ORF">GT348_02715</name>
</gene>
<dbReference type="GO" id="GO:0004540">
    <property type="term" value="F:RNA nuclease activity"/>
    <property type="evidence" value="ECO:0007669"/>
    <property type="project" value="InterPro"/>
</dbReference>
<dbReference type="PANTHER" id="PTHR35458:SF2">
    <property type="entry name" value="SLR0755 PROTEIN"/>
    <property type="match status" value="1"/>
</dbReference>
<dbReference type="Proteomes" id="UP000463975">
    <property type="component" value="Chromosome"/>
</dbReference>
<dbReference type="EMBL" id="CP047652">
    <property type="protein sequence ID" value="QHI96359.1"/>
    <property type="molecule type" value="Genomic_DNA"/>
</dbReference>
<feature type="domain" description="NYN" evidence="1">
    <location>
        <begin position="8"/>
        <end position="165"/>
    </location>
</feature>
<sequence length="176" mass="20218">MLFSRNDKTSLFIDGLNLYHASRALGFEIDFKGLRQFFVENTHFIRANYYASMIESDEHSPLRPLADWLVYNGYHLIIKKAREYTDHCGKKRIKGGVSVDLAVDLLQQSKRLDHVVIMSGDSDLRRAVSALQDKGIRVTLISTIKTPQPMISNDLRRQADQFIELNDIAHHFIRTG</sequence>
<reference evidence="2 3" key="1">
    <citation type="submission" date="2020-01" db="EMBL/GenBank/DDBJ databases">
        <title>Genome sequencing of strain KACC 21507.</title>
        <authorList>
            <person name="Heo J."/>
            <person name="Kim S.-J."/>
            <person name="Kim J.-S."/>
            <person name="Hong S.-B."/>
            <person name="Kwon S.-W."/>
        </authorList>
    </citation>
    <scope>NUCLEOTIDE SEQUENCE [LARGE SCALE GENOMIC DNA]</scope>
    <source>
        <strain evidence="2 3">KACC 21507</strain>
    </source>
</reference>
<proteinExistence type="predicted"/>
<dbReference type="KEGG" id="bomb:GT348_02715"/>
<organism evidence="2 3">
    <name type="scientific">Aristophania vespae</name>
    <dbReference type="NCBI Taxonomy" id="2697033"/>
    <lineage>
        <taxon>Bacteria</taxon>
        <taxon>Pseudomonadati</taxon>
        <taxon>Pseudomonadota</taxon>
        <taxon>Alphaproteobacteria</taxon>
        <taxon>Acetobacterales</taxon>
        <taxon>Acetobacteraceae</taxon>
        <taxon>Aristophania</taxon>
    </lineage>
</organism>
<protein>
    <submittedName>
        <fullName evidence="2">NYN domain-containing protein</fullName>
    </submittedName>
</protein>
<accession>A0A6P1NFL6</accession>
<dbReference type="PANTHER" id="PTHR35458">
    <property type="entry name" value="SLR0755 PROTEIN"/>
    <property type="match status" value="1"/>
</dbReference>
<dbReference type="Gene3D" id="3.40.50.1010">
    <property type="entry name" value="5'-nuclease"/>
    <property type="match status" value="1"/>
</dbReference>
<evidence type="ECO:0000313" key="2">
    <source>
        <dbReference type="EMBL" id="QHI96359.1"/>
    </source>
</evidence>
<evidence type="ECO:0000259" key="1">
    <source>
        <dbReference type="Pfam" id="PF01936"/>
    </source>
</evidence>
<keyword evidence="3" id="KW-1185">Reference proteome</keyword>
<name>A0A6P1NFL6_9PROT</name>
<dbReference type="AlphaFoldDB" id="A0A6P1NFL6"/>
<dbReference type="CDD" id="cd10911">
    <property type="entry name" value="PIN_LabA"/>
    <property type="match status" value="1"/>
</dbReference>